<evidence type="ECO:0000313" key="2">
    <source>
        <dbReference type="EMBL" id="CCX05712.1"/>
    </source>
</evidence>
<reference evidence="2 3" key="1">
    <citation type="journal article" date="2013" name="PLoS Genet.">
        <title>The genome and development-dependent transcriptomes of Pyronema confluens: a window into fungal evolution.</title>
        <authorList>
            <person name="Traeger S."/>
            <person name="Altegoer F."/>
            <person name="Freitag M."/>
            <person name="Gabaldon T."/>
            <person name="Kempken F."/>
            <person name="Kumar A."/>
            <person name="Marcet-Houben M."/>
            <person name="Poggeler S."/>
            <person name="Stajich J.E."/>
            <person name="Nowrousian M."/>
        </authorList>
    </citation>
    <scope>NUCLEOTIDE SEQUENCE [LARGE SCALE GENOMIC DNA]</scope>
    <source>
        <strain evidence="3">CBS 100304</strain>
        <tissue evidence="2">Vegetative mycelium</tissue>
    </source>
</reference>
<evidence type="ECO:0000313" key="3">
    <source>
        <dbReference type="Proteomes" id="UP000018144"/>
    </source>
</evidence>
<name>U4KW94_PYROM</name>
<organism evidence="2 3">
    <name type="scientific">Pyronema omphalodes (strain CBS 100304)</name>
    <name type="common">Pyronema confluens</name>
    <dbReference type="NCBI Taxonomy" id="1076935"/>
    <lineage>
        <taxon>Eukaryota</taxon>
        <taxon>Fungi</taxon>
        <taxon>Dikarya</taxon>
        <taxon>Ascomycota</taxon>
        <taxon>Pezizomycotina</taxon>
        <taxon>Pezizomycetes</taxon>
        <taxon>Pezizales</taxon>
        <taxon>Pyronemataceae</taxon>
        <taxon>Pyronema</taxon>
    </lineage>
</organism>
<dbReference type="AlphaFoldDB" id="U4KW94"/>
<feature type="region of interest" description="Disordered" evidence="1">
    <location>
        <begin position="18"/>
        <end position="42"/>
    </location>
</feature>
<dbReference type="EMBL" id="HF935267">
    <property type="protein sequence ID" value="CCX05712.1"/>
    <property type="molecule type" value="Genomic_DNA"/>
</dbReference>
<protein>
    <submittedName>
        <fullName evidence="2">Uncharacterized protein</fullName>
    </submittedName>
</protein>
<evidence type="ECO:0000256" key="1">
    <source>
        <dbReference type="SAM" id="MobiDB-lite"/>
    </source>
</evidence>
<dbReference type="Proteomes" id="UP000018144">
    <property type="component" value="Unassembled WGS sequence"/>
</dbReference>
<proteinExistence type="predicted"/>
<sequence>MRYCGVLKLGTREQDKLKFKAKKNPKQSCARIKVRQSNGTES</sequence>
<gene>
    <name evidence="2" type="ORF">PCON_05299</name>
</gene>
<accession>U4KW94</accession>
<keyword evidence="3" id="KW-1185">Reference proteome</keyword>